<evidence type="ECO:0000256" key="1">
    <source>
        <dbReference type="ARBA" id="ARBA00007812"/>
    </source>
</evidence>
<dbReference type="Pfam" id="PF00205">
    <property type="entry name" value="TPP_enzyme_M"/>
    <property type="match status" value="1"/>
</dbReference>
<dbReference type="OrthoDB" id="2254214at2"/>
<dbReference type="PROSITE" id="PS00187">
    <property type="entry name" value="TPP_ENZYMES"/>
    <property type="match status" value="1"/>
</dbReference>
<evidence type="ECO:0000256" key="2">
    <source>
        <dbReference type="ARBA" id="ARBA00023052"/>
    </source>
</evidence>
<feature type="domain" description="Thiamine pyrophosphate enzyme central" evidence="4">
    <location>
        <begin position="219"/>
        <end position="365"/>
    </location>
</feature>
<dbReference type="GO" id="GO:0009099">
    <property type="term" value="P:L-valine biosynthetic process"/>
    <property type="evidence" value="ECO:0007669"/>
    <property type="project" value="TreeGrafter"/>
</dbReference>
<dbReference type="SUPFAM" id="SSF52467">
    <property type="entry name" value="DHS-like NAD/FAD-binding domain"/>
    <property type="match status" value="1"/>
</dbReference>
<dbReference type="InterPro" id="IPR011766">
    <property type="entry name" value="TPP_enzyme_TPP-bd"/>
</dbReference>
<keyword evidence="8" id="KW-1185">Reference proteome</keyword>
<dbReference type="InterPro" id="IPR029061">
    <property type="entry name" value="THDP-binding"/>
</dbReference>
<evidence type="ECO:0000256" key="3">
    <source>
        <dbReference type="RuleBase" id="RU362132"/>
    </source>
</evidence>
<dbReference type="GO" id="GO:0003984">
    <property type="term" value="F:acetolactate synthase activity"/>
    <property type="evidence" value="ECO:0007669"/>
    <property type="project" value="TreeGrafter"/>
</dbReference>
<evidence type="ECO:0000259" key="4">
    <source>
        <dbReference type="Pfam" id="PF00205"/>
    </source>
</evidence>
<feature type="domain" description="Thiamine pyrophosphate enzyme TPP-binding" evidence="5">
    <location>
        <begin position="432"/>
        <end position="588"/>
    </location>
</feature>
<evidence type="ECO:0000313" key="7">
    <source>
        <dbReference type="EMBL" id="RRS04262.1"/>
    </source>
</evidence>
<dbReference type="AlphaFoldDB" id="A0A3R8S2X6"/>
<dbReference type="EMBL" id="RSED01000007">
    <property type="protein sequence ID" value="RRS04262.1"/>
    <property type="molecule type" value="Genomic_DNA"/>
</dbReference>
<reference evidence="7 8" key="1">
    <citation type="submission" date="2018-12" db="EMBL/GenBank/DDBJ databases">
        <title>The whole draft genome of Aquabacterium sp. SJQ9.</title>
        <authorList>
            <person name="Sun L."/>
            <person name="Gao X."/>
            <person name="Chen W."/>
            <person name="Huang K."/>
        </authorList>
    </citation>
    <scope>NUCLEOTIDE SEQUENCE [LARGE SCALE GENOMIC DNA]</scope>
    <source>
        <strain evidence="7 8">SJQ9</strain>
    </source>
</reference>
<dbReference type="Pfam" id="PF02776">
    <property type="entry name" value="TPP_enzyme_N"/>
    <property type="match status" value="1"/>
</dbReference>
<organism evidence="7 8">
    <name type="scientific">Aquabacterium soli</name>
    <dbReference type="NCBI Taxonomy" id="2493092"/>
    <lineage>
        <taxon>Bacteria</taxon>
        <taxon>Pseudomonadati</taxon>
        <taxon>Pseudomonadota</taxon>
        <taxon>Betaproteobacteria</taxon>
        <taxon>Burkholderiales</taxon>
        <taxon>Aquabacterium</taxon>
    </lineage>
</organism>
<gene>
    <name evidence="7" type="ORF">EIP75_10195</name>
</gene>
<feature type="domain" description="Thiamine pyrophosphate enzyme N-terminal TPP-binding" evidence="6">
    <location>
        <begin position="20"/>
        <end position="135"/>
    </location>
</feature>
<dbReference type="Pfam" id="PF02775">
    <property type="entry name" value="TPP_enzyme_C"/>
    <property type="match status" value="1"/>
</dbReference>
<sequence length="623" mass="66226">MQTGQSVSVIPGAQTIPSCTVAQLLVQYLLAEGVTKVFGIPGGAAVWLMEELKKHADQIEFVICRHESGAAYMADGHARATRGLGVVLTTSGPGATNAVSGAMNAQASNVSLLVITGEVPEKYFGQGYLQEGTDAKLDVNVIFRNAVESSAMISSPSNFQTLFQQALRNARSLPNRAAHISLPNDVAGTCISPPPTKPTPSSYQARAACADPEALKTSLHELLQARRPLIFLGNGSREALAQPERLKAFTEFVDRFGIPVMTTPDAKGIFPESHELSLRNYGMCASAWPDLYIRPLGDPDHYDALMVLGSTLGELATTTAASNPYNKALLPTQHFIQLDLDASVIGRDFPVTRGVIGEIGASLDVLLQHAHQYHHPDPAKVDERKAYVRQIKQSHTAWADPEGRDSDKAPVHPAAMIRVINELVREGEIFIDAGNCVGWSLNNLVVDPPVRYQSALAMGPMGFGVAAVVGAKMAQPDKPCVAIVGDGAFMMHGAEVSTAAQYRTGAVWVVLYDNDLAMVSQGMAQLLPPAPSWQDYYKLGAPDLVLFSQGLGAEAVAITPDQGTESFKAALVKALDSAQTSGKPQVIVVHINTQPSPPYGWPVLPIPSCTLPSASAAGGDSSL</sequence>
<dbReference type="CDD" id="cd07035">
    <property type="entry name" value="TPP_PYR_POX_like"/>
    <property type="match status" value="1"/>
</dbReference>
<dbReference type="GO" id="GO:0009097">
    <property type="term" value="P:isoleucine biosynthetic process"/>
    <property type="evidence" value="ECO:0007669"/>
    <property type="project" value="TreeGrafter"/>
</dbReference>
<dbReference type="InterPro" id="IPR029035">
    <property type="entry name" value="DHS-like_NAD/FAD-binding_dom"/>
</dbReference>
<dbReference type="Gene3D" id="3.40.50.1220">
    <property type="entry name" value="TPP-binding domain"/>
    <property type="match status" value="1"/>
</dbReference>
<dbReference type="InterPro" id="IPR012000">
    <property type="entry name" value="Thiamin_PyroP_enz_cen_dom"/>
</dbReference>
<dbReference type="PANTHER" id="PTHR18968:SF167">
    <property type="entry name" value="ACETOLACTATE SYNTHASE LARGE SUBUNIT ILVB2-RELATED"/>
    <property type="match status" value="1"/>
</dbReference>
<dbReference type="PANTHER" id="PTHR18968">
    <property type="entry name" value="THIAMINE PYROPHOSPHATE ENZYMES"/>
    <property type="match status" value="1"/>
</dbReference>
<dbReference type="InterPro" id="IPR012001">
    <property type="entry name" value="Thiamin_PyroP_enz_TPP-bd_dom"/>
</dbReference>
<accession>A0A3R8S2X6</accession>
<comment type="similarity">
    <text evidence="1 3">Belongs to the TPP enzyme family.</text>
</comment>
<evidence type="ECO:0000259" key="6">
    <source>
        <dbReference type="Pfam" id="PF02776"/>
    </source>
</evidence>
<dbReference type="SUPFAM" id="SSF52518">
    <property type="entry name" value="Thiamin diphosphate-binding fold (THDP-binding)"/>
    <property type="match status" value="2"/>
</dbReference>
<dbReference type="RefSeq" id="WP_125243168.1">
    <property type="nucleotide sequence ID" value="NZ_RSED01000007.1"/>
</dbReference>
<dbReference type="GO" id="GO:0005948">
    <property type="term" value="C:acetolactate synthase complex"/>
    <property type="evidence" value="ECO:0007669"/>
    <property type="project" value="TreeGrafter"/>
</dbReference>
<evidence type="ECO:0000259" key="5">
    <source>
        <dbReference type="Pfam" id="PF02775"/>
    </source>
</evidence>
<evidence type="ECO:0000313" key="8">
    <source>
        <dbReference type="Proteomes" id="UP000269265"/>
    </source>
</evidence>
<name>A0A3R8S2X6_9BURK</name>
<dbReference type="GO" id="GO:0000287">
    <property type="term" value="F:magnesium ion binding"/>
    <property type="evidence" value="ECO:0007669"/>
    <property type="project" value="InterPro"/>
</dbReference>
<dbReference type="CDD" id="cd00568">
    <property type="entry name" value="TPP_enzymes"/>
    <property type="match status" value="1"/>
</dbReference>
<dbReference type="Proteomes" id="UP000269265">
    <property type="component" value="Unassembled WGS sequence"/>
</dbReference>
<comment type="caution">
    <text evidence="7">The sequence shown here is derived from an EMBL/GenBank/DDBJ whole genome shotgun (WGS) entry which is preliminary data.</text>
</comment>
<dbReference type="InterPro" id="IPR000399">
    <property type="entry name" value="TPP-bd_CS"/>
</dbReference>
<proteinExistence type="inferred from homology"/>
<dbReference type="GO" id="GO:0030976">
    <property type="term" value="F:thiamine pyrophosphate binding"/>
    <property type="evidence" value="ECO:0007669"/>
    <property type="project" value="InterPro"/>
</dbReference>
<dbReference type="GO" id="GO:0050660">
    <property type="term" value="F:flavin adenine dinucleotide binding"/>
    <property type="evidence" value="ECO:0007669"/>
    <property type="project" value="TreeGrafter"/>
</dbReference>
<keyword evidence="2 3" id="KW-0786">Thiamine pyrophosphate</keyword>
<protein>
    <submittedName>
        <fullName evidence="7">Thiamine pyrophosphate-binding protein</fullName>
    </submittedName>
</protein>
<dbReference type="Gene3D" id="3.40.50.970">
    <property type="match status" value="2"/>
</dbReference>
<dbReference type="InterPro" id="IPR045229">
    <property type="entry name" value="TPP_enz"/>
</dbReference>